<name>A0A0A8XSY3_ARUDO</name>
<accession>A0A0A8XSY3</accession>
<dbReference type="EMBL" id="GBRH01280924">
    <property type="protein sequence ID" value="JAD16971.1"/>
    <property type="molecule type" value="Transcribed_RNA"/>
</dbReference>
<evidence type="ECO:0000313" key="1">
    <source>
        <dbReference type="EMBL" id="JAD16971.1"/>
    </source>
</evidence>
<reference evidence="1" key="2">
    <citation type="journal article" date="2015" name="Data Brief">
        <title>Shoot transcriptome of the giant reed, Arundo donax.</title>
        <authorList>
            <person name="Barrero R.A."/>
            <person name="Guerrero F.D."/>
            <person name="Moolhuijzen P."/>
            <person name="Goolsby J.A."/>
            <person name="Tidwell J."/>
            <person name="Bellgard S.E."/>
            <person name="Bellgard M.I."/>
        </authorList>
    </citation>
    <scope>NUCLEOTIDE SEQUENCE</scope>
    <source>
        <tissue evidence="1">Shoot tissue taken approximately 20 cm above the soil surface</tissue>
    </source>
</reference>
<proteinExistence type="predicted"/>
<sequence length="19" mass="2318">MTTVHQKRHSHTTISRIQR</sequence>
<organism evidence="1">
    <name type="scientific">Arundo donax</name>
    <name type="common">Giant reed</name>
    <name type="synonym">Donax arundinaceus</name>
    <dbReference type="NCBI Taxonomy" id="35708"/>
    <lineage>
        <taxon>Eukaryota</taxon>
        <taxon>Viridiplantae</taxon>
        <taxon>Streptophyta</taxon>
        <taxon>Embryophyta</taxon>
        <taxon>Tracheophyta</taxon>
        <taxon>Spermatophyta</taxon>
        <taxon>Magnoliopsida</taxon>
        <taxon>Liliopsida</taxon>
        <taxon>Poales</taxon>
        <taxon>Poaceae</taxon>
        <taxon>PACMAD clade</taxon>
        <taxon>Arundinoideae</taxon>
        <taxon>Arundineae</taxon>
        <taxon>Arundo</taxon>
    </lineage>
</organism>
<protein>
    <submittedName>
        <fullName evidence="1">Uncharacterized protein</fullName>
    </submittedName>
</protein>
<dbReference type="AlphaFoldDB" id="A0A0A8XSY3"/>
<reference evidence="1" key="1">
    <citation type="submission" date="2014-09" db="EMBL/GenBank/DDBJ databases">
        <authorList>
            <person name="Magalhaes I.L.F."/>
            <person name="Oliveira U."/>
            <person name="Santos F.R."/>
            <person name="Vidigal T.H.D.A."/>
            <person name="Brescovit A.D."/>
            <person name="Santos A.J."/>
        </authorList>
    </citation>
    <scope>NUCLEOTIDE SEQUENCE</scope>
    <source>
        <tissue evidence="1">Shoot tissue taken approximately 20 cm above the soil surface</tissue>
    </source>
</reference>